<organism evidence="1 2">
    <name type="scientific">Janibacter limosus</name>
    <dbReference type="NCBI Taxonomy" id="53458"/>
    <lineage>
        <taxon>Bacteria</taxon>
        <taxon>Bacillati</taxon>
        <taxon>Actinomycetota</taxon>
        <taxon>Actinomycetes</taxon>
        <taxon>Micrococcales</taxon>
        <taxon>Intrasporangiaceae</taxon>
        <taxon>Janibacter</taxon>
    </lineage>
</organism>
<proteinExistence type="predicted"/>
<protein>
    <submittedName>
        <fullName evidence="1">Uncharacterized protein</fullName>
    </submittedName>
</protein>
<sequence>MSAVTAKAMGFPRAIAHGMWTYARVLGAIGPVTSGPSTSHVWFKKPVLLPGKVDFVIDKGDDQVVAGLRSTRKPETEHPVLTLS</sequence>
<evidence type="ECO:0000313" key="2">
    <source>
        <dbReference type="Proteomes" id="UP001059663"/>
    </source>
</evidence>
<gene>
    <name evidence="1" type="ORF">LP422_10120</name>
</gene>
<accession>A0AC61U8C1</accession>
<evidence type="ECO:0000313" key="1">
    <source>
        <dbReference type="EMBL" id="UUZ46133.1"/>
    </source>
</evidence>
<dbReference type="EMBL" id="CP087977">
    <property type="protein sequence ID" value="UUZ46133.1"/>
    <property type="molecule type" value="Genomic_DNA"/>
</dbReference>
<dbReference type="Proteomes" id="UP001059663">
    <property type="component" value="Chromosome"/>
</dbReference>
<name>A0AC61U8C1_9MICO</name>
<reference evidence="1" key="1">
    <citation type="submission" date="2021-11" db="EMBL/GenBank/DDBJ databases">
        <title>Study of the species diversity of bacterial strains isolated from a unique natural object - Shulgan-Tash cave (Bashkiria).</title>
        <authorList>
            <person name="Sazanova A.L."/>
            <person name="Chirak E.R."/>
            <person name="Safronova V.I."/>
        </authorList>
    </citation>
    <scope>NUCLEOTIDE SEQUENCE</scope>
    <source>
        <strain evidence="1">P1</strain>
    </source>
</reference>